<sequence>MREQEAYAEIFQGLRDFEAHLGEVGDLGRGLVSDVCDLLAAGGLGA</sequence>
<dbReference type="EMBL" id="JAHWZY010000028">
    <property type="protein sequence ID" value="MEZ3181614.1"/>
    <property type="molecule type" value="Genomic_DNA"/>
</dbReference>
<accession>A0ABV4J617</accession>
<comment type="caution">
    <text evidence="1">The sequence shown here is derived from an EMBL/GenBank/DDBJ whole genome shotgun (WGS) entry which is preliminary data.</text>
</comment>
<protein>
    <submittedName>
        <fullName evidence="1">Uncharacterized protein</fullName>
    </submittedName>
</protein>
<dbReference type="Proteomes" id="UP001567537">
    <property type="component" value="Unassembled WGS sequence"/>
</dbReference>
<name>A0ABV4J617_9ACTN</name>
<organism evidence="1 2">
    <name type="scientific">Streptomyces pimonensis</name>
    <dbReference type="NCBI Taxonomy" id="2860288"/>
    <lineage>
        <taxon>Bacteria</taxon>
        <taxon>Bacillati</taxon>
        <taxon>Actinomycetota</taxon>
        <taxon>Actinomycetes</taxon>
        <taxon>Kitasatosporales</taxon>
        <taxon>Streptomycetaceae</taxon>
        <taxon>Streptomyces</taxon>
    </lineage>
</organism>
<evidence type="ECO:0000313" key="1">
    <source>
        <dbReference type="EMBL" id="MEZ3181614.1"/>
    </source>
</evidence>
<gene>
    <name evidence="1" type="ORF">KYY02_23860</name>
</gene>
<reference evidence="1 2" key="1">
    <citation type="journal article" date="2021" name="Res Sq">
        <title>Streptomyces Pimoensis sp. nov., Isolated From the Taklimakan Desert in Xinjiang, China.</title>
        <authorList>
            <person name="Zhang P."/>
            <person name="Luo X."/>
            <person name="Luo X."/>
            <person name="Liu Z."/>
            <person name="Xia Z."/>
            <person name="Wan C."/>
            <person name="zhang L."/>
        </authorList>
    </citation>
    <scope>NUCLEOTIDE SEQUENCE [LARGE SCALE GENOMIC DNA]</scope>
    <source>
        <strain evidence="1 2">TRM75549</strain>
    </source>
</reference>
<evidence type="ECO:0000313" key="2">
    <source>
        <dbReference type="Proteomes" id="UP001567537"/>
    </source>
</evidence>
<proteinExistence type="predicted"/>
<dbReference type="RefSeq" id="WP_371241346.1">
    <property type="nucleotide sequence ID" value="NZ_JAHWZY010000028.1"/>
</dbReference>
<keyword evidence="2" id="KW-1185">Reference proteome</keyword>